<organism evidence="1 2">
    <name type="scientific">Hibiscus syriacus</name>
    <name type="common">Rose of Sharon</name>
    <dbReference type="NCBI Taxonomy" id="106335"/>
    <lineage>
        <taxon>Eukaryota</taxon>
        <taxon>Viridiplantae</taxon>
        <taxon>Streptophyta</taxon>
        <taxon>Embryophyta</taxon>
        <taxon>Tracheophyta</taxon>
        <taxon>Spermatophyta</taxon>
        <taxon>Magnoliopsida</taxon>
        <taxon>eudicotyledons</taxon>
        <taxon>Gunneridae</taxon>
        <taxon>Pentapetalae</taxon>
        <taxon>rosids</taxon>
        <taxon>malvids</taxon>
        <taxon>Malvales</taxon>
        <taxon>Malvaceae</taxon>
        <taxon>Malvoideae</taxon>
        <taxon>Hibiscus</taxon>
    </lineage>
</organism>
<evidence type="ECO:0000313" key="2">
    <source>
        <dbReference type="Proteomes" id="UP000436088"/>
    </source>
</evidence>
<evidence type="ECO:0000313" key="1">
    <source>
        <dbReference type="EMBL" id="KAE8736023.1"/>
    </source>
</evidence>
<gene>
    <name evidence="1" type="ORF">F3Y22_tig00000218pilonHSYRG00197</name>
</gene>
<protein>
    <recommendedName>
        <fullName evidence="3">Reverse transcriptase zinc-binding domain-containing protein</fullName>
    </recommendedName>
</protein>
<name>A0A6A3D2N1_HIBSY</name>
<dbReference type="Proteomes" id="UP000436088">
    <property type="component" value="Unassembled WGS sequence"/>
</dbReference>
<accession>A0A6A3D2N1</accession>
<dbReference type="EMBL" id="VEPZ02000023">
    <property type="protein sequence ID" value="KAE8736023.1"/>
    <property type="molecule type" value="Genomic_DNA"/>
</dbReference>
<evidence type="ECO:0008006" key="3">
    <source>
        <dbReference type="Google" id="ProtNLM"/>
    </source>
</evidence>
<keyword evidence="2" id="KW-1185">Reference proteome</keyword>
<proteinExistence type="predicted"/>
<dbReference type="PANTHER" id="PTHR34023">
    <property type="entry name" value="RNASE H DOMAIN-CONTAINING PROTEIN"/>
    <property type="match status" value="1"/>
</dbReference>
<comment type="caution">
    <text evidence="1">The sequence shown here is derived from an EMBL/GenBank/DDBJ whole genome shotgun (WGS) entry which is preliminary data.</text>
</comment>
<sequence length="320" mass="36744">MFFFKKRHGDSFTNLSAPGLKPSKQFMEFMEMLYLIIGNGEDTLFWKDNWIGEPIFRSLNGDPTLVDDSTRVCDFITRNFDWDVSKLFALLPMEIAVQIMGYPLPKFSPMQDKNVWKYSQWTSLGISNFPGCPACGHHVENLIHILRDCFVAKNFWNGCIERSQRGSFYTMDMLPEESHINLAGALVITSERLLMERVKVIRALQEIVACLEMKVVHGLWVLLLIWGLVQAWQRNLLPFGRLLTPIRSLIKDIRSLKARNWMLTFQHIQREGNFCADILSKLGCSLEDDLVIFSSPPAEVFPLLETDTIGVSFPKGFSLQ</sequence>
<dbReference type="PANTHER" id="PTHR34023:SF4">
    <property type="entry name" value="RNASE H TYPE-1 DOMAIN-CONTAINING PROTEIN"/>
    <property type="match status" value="1"/>
</dbReference>
<dbReference type="AlphaFoldDB" id="A0A6A3D2N1"/>
<reference evidence="1" key="1">
    <citation type="submission" date="2019-09" db="EMBL/GenBank/DDBJ databases">
        <title>Draft genome information of white flower Hibiscus syriacus.</title>
        <authorList>
            <person name="Kim Y.-M."/>
        </authorList>
    </citation>
    <scope>NUCLEOTIDE SEQUENCE [LARGE SCALE GENOMIC DNA]</scope>
    <source>
        <strain evidence="1">YM2019G1</strain>
    </source>
</reference>